<evidence type="ECO:0000313" key="3">
    <source>
        <dbReference type="Proteomes" id="UP000676853"/>
    </source>
</evidence>
<protein>
    <submittedName>
        <fullName evidence="2">Uncharacterized protein</fullName>
    </submittedName>
</protein>
<organism evidence="2 3">
    <name type="scientific">Tsukamurella paurometabola</name>
    <name type="common">Corynebacterium paurometabolum</name>
    <dbReference type="NCBI Taxonomy" id="2061"/>
    <lineage>
        <taxon>Bacteria</taxon>
        <taxon>Bacillati</taxon>
        <taxon>Actinomycetota</taxon>
        <taxon>Actinomycetes</taxon>
        <taxon>Mycobacteriales</taxon>
        <taxon>Tsukamurellaceae</taxon>
        <taxon>Tsukamurella</taxon>
    </lineage>
</organism>
<dbReference type="RefSeq" id="WP_212552956.1">
    <property type="nucleotide sequence ID" value="NZ_JAGXOE010000005.1"/>
</dbReference>
<gene>
    <name evidence="2" type="ORF">KFZ73_03665</name>
</gene>
<dbReference type="EMBL" id="JAGXOE010000005">
    <property type="protein sequence ID" value="MBS4100329.1"/>
    <property type="molecule type" value="Genomic_DNA"/>
</dbReference>
<sequence>MTDASIESTSLDSRCIILRYVRMRRQYGTMAALLLAGFVAGGFGGVALSDSPDPPRPFAPRADALGPCADCDDQLLDHALLPAPQSVVDSVDRASWSMCPAGFRGTGRLGENGRCLSDTTFLVWSENIHGFYRTPGLAPVAVCEVGEEKGFTVIAERGRHRGPIAPGNPVVQRATTKGSCAGIRSAQPELAQQRFEVHQLSRVSRVLAEPRDTASRRVVGPARDIGQIRFPLAFAIGVEAALTR</sequence>
<name>A0ABS5N7X7_TSUPA</name>
<keyword evidence="3" id="KW-1185">Reference proteome</keyword>
<reference evidence="2 3" key="1">
    <citation type="submission" date="2021-04" db="EMBL/GenBank/DDBJ databases">
        <title>Whole genome sequence analysis of a thiophenic sulfur metabolizing bacteria.</title>
        <authorList>
            <person name="Akhtar N."/>
            <person name="Akram J."/>
            <person name="Aslam A."/>
        </authorList>
    </citation>
    <scope>NUCLEOTIDE SEQUENCE [LARGE SCALE GENOMIC DNA]</scope>
    <source>
        <strain evidence="2 3">3OW</strain>
    </source>
</reference>
<feature type="transmembrane region" description="Helical" evidence="1">
    <location>
        <begin position="27"/>
        <end position="48"/>
    </location>
</feature>
<evidence type="ECO:0000256" key="1">
    <source>
        <dbReference type="SAM" id="Phobius"/>
    </source>
</evidence>
<proteinExistence type="predicted"/>
<dbReference type="Proteomes" id="UP000676853">
    <property type="component" value="Unassembled WGS sequence"/>
</dbReference>
<keyword evidence="1" id="KW-0812">Transmembrane</keyword>
<keyword evidence="1" id="KW-1133">Transmembrane helix</keyword>
<evidence type="ECO:0000313" key="2">
    <source>
        <dbReference type="EMBL" id="MBS4100329.1"/>
    </source>
</evidence>
<comment type="caution">
    <text evidence="2">The sequence shown here is derived from an EMBL/GenBank/DDBJ whole genome shotgun (WGS) entry which is preliminary data.</text>
</comment>
<accession>A0ABS5N7X7</accession>
<keyword evidence="1" id="KW-0472">Membrane</keyword>